<reference evidence="6" key="1">
    <citation type="journal article" date="2023" name="Science">
        <title>Elucidation of the pathway for biosynthesis of saponin adjuvants from the soapbark tree.</title>
        <authorList>
            <person name="Reed J."/>
            <person name="Orme A."/>
            <person name="El-Demerdash A."/>
            <person name="Owen C."/>
            <person name="Martin L.B.B."/>
            <person name="Misra R.C."/>
            <person name="Kikuchi S."/>
            <person name="Rejzek M."/>
            <person name="Martin A.C."/>
            <person name="Harkess A."/>
            <person name="Leebens-Mack J."/>
            <person name="Louveau T."/>
            <person name="Stephenson M.J."/>
            <person name="Osbourn A."/>
        </authorList>
    </citation>
    <scope>NUCLEOTIDE SEQUENCE</scope>
    <source>
        <strain evidence="6">S10</strain>
    </source>
</reference>
<evidence type="ECO:0000256" key="1">
    <source>
        <dbReference type="ARBA" id="ARBA00004642"/>
    </source>
</evidence>
<feature type="domain" description="Cyclin-dependent kinase inhibitor" evidence="5">
    <location>
        <begin position="174"/>
        <end position="208"/>
    </location>
</feature>
<comment type="caution">
    <text evidence="6">The sequence shown here is derived from an EMBL/GenBank/DDBJ whole genome shotgun (WGS) entry which is preliminary data.</text>
</comment>
<dbReference type="Pfam" id="PF02234">
    <property type="entry name" value="CDI"/>
    <property type="match status" value="1"/>
</dbReference>
<dbReference type="InterPro" id="IPR044275">
    <property type="entry name" value="KRP"/>
</dbReference>
<protein>
    <recommendedName>
        <fullName evidence="3">Cyclin-dependent kinase inhibitor</fullName>
    </recommendedName>
</protein>
<evidence type="ECO:0000313" key="7">
    <source>
        <dbReference type="Proteomes" id="UP001163823"/>
    </source>
</evidence>
<keyword evidence="2" id="KW-0131">Cell cycle</keyword>
<dbReference type="AlphaFoldDB" id="A0AAD7L8V1"/>
<evidence type="ECO:0000259" key="5">
    <source>
        <dbReference type="Pfam" id="PF02234"/>
    </source>
</evidence>
<keyword evidence="3 6" id="KW-0649">Protein kinase inhibitor</keyword>
<accession>A0AAD7L8V1</accession>
<name>A0AAD7L8V1_QUISA</name>
<dbReference type="GO" id="GO:0004861">
    <property type="term" value="F:cyclin-dependent protein serine/threonine kinase inhibitor activity"/>
    <property type="evidence" value="ECO:0007669"/>
    <property type="project" value="UniProtKB-UniRule"/>
</dbReference>
<organism evidence="6 7">
    <name type="scientific">Quillaja saponaria</name>
    <name type="common">Soap bark tree</name>
    <dbReference type="NCBI Taxonomy" id="32244"/>
    <lineage>
        <taxon>Eukaryota</taxon>
        <taxon>Viridiplantae</taxon>
        <taxon>Streptophyta</taxon>
        <taxon>Embryophyta</taxon>
        <taxon>Tracheophyta</taxon>
        <taxon>Spermatophyta</taxon>
        <taxon>Magnoliopsida</taxon>
        <taxon>eudicotyledons</taxon>
        <taxon>Gunneridae</taxon>
        <taxon>Pentapetalae</taxon>
        <taxon>rosids</taxon>
        <taxon>fabids</taxon>
        <taxon>Fabales</taxon>
        <taxon>Quillajaceae</taxon>
        <taxon>Quillaja</taxon>
    </lineage>
</organism>
<dbReference type="InterPro" id="IPR003175">
    <property type="entry name" value="CDI_dom"/>
</dbReference>
<dbReference type="GO" id="GO:0005654">
    <property type="term" value="C:nucleoplasm"/>
    <property type="evidence" value="ECO:0007669"/>
    <property type="project" value="UniProtKB-SubCell"/>
</dbReference>
<comment type="subcellular location">
    <subcellularLocation>
        <location evidence="1">Nucleus</location>
        <location evidence="1">Nucleoplasm</location>
    </subcellularLocation>
</comment>
<evidence type="ECO:0000256" key="2">
    <source>
        <dbReference type="ARBA" id="ARBA00023306"/>
    </source>
</evidence>
<keyword evidence="7" id="KW-1185">Reference proteome</keyword>
<dbReference type="EMBL" id="JARAOO010000010">
    <property type="protein sequence ID" value="KAJ7952870.1"/>
    <property type="molecule type" value="Genomic_DNA"/>
</dbReference>
<sequence>MVRKSRRKMVRKCRRIADIAVMEVAPVGVRTRARTSLAMESASSAHTKAKRRRIKKGELLKFTSSSYVNVRSRKRFVIRPESKVMPVAKREERCSSPTSDQLQASCCSSNNSSELDEHKIKFVDLEVETSTSSCRRGSREMTPSSELRTEISDVKNSTEKPADSHSRRRSTAEKMPTELELDDFFAAAEKDIQKQFTEKYNYDIVKDVAIRRTLRMG</sequence>
<feature type="region of interest" description="Disordered" evidence="4">
    <location>
        <begin position="132"/>
        <end position="175"/>
    </location>
</feature>
<comment type="similarity">
    <text evidence="3">Belongs to the CDI family. ICK/KRP subfamily.</text>
</comment>
<dbReference type="GO" id="GO:0051726">
    <property type="term" value="P:regulation of cell cycle"/>
    <property type="evidence" value="ECO:0007669"/>
    <property type="project" value="InterPro"/>
</dbReference>
<gene>
    <name evidence="6" type="ORF">O6P43_024645</name>
</gene>
<feature type="compositionally biased region" description="Basic and acidic residues" evidence="4">
    <location>
        <begin position="147"/>
        <end position="175"/>
    </location>
</feature>
<feature type="compositionally biased region" description="Polar residues" evidence="4">
    <location>
        <begin position="132"/>
        <end position="146"/>
    </location>
</feature>
<evidence type="ECO:0000256" key="4">
    <source>
        <dbReference type="SAM" id="MobiDB-lite"/>
    </source>
</evidence>
<dbReference type="PANTHER" id="PTHR46776">
    <property type="entry name" value="CYCLIN-DEPENDENT KINASE INHIBITOR 4-RELATED"/>
    <property type="match status" value="1"/>
</dbReference>
<proteinExistence type="inferred from homology"/>
<evidence type="ECO:0000313" key="6">
    <source>
        <dbReference type="EMBL" id="KAJ7952870.1"/>
    </source>
</evidence>
<evidence type="ECO:0000256" key="3">
    <source>
        <dbReference type="PIRNR" id="PIRNR017811"/>
    </source>
</evidence>
<dbReference type="PIRSF" id="PIRSF017811">
    <property type="entry name" value="CDK_inhib_pln"/>
    <property type="match status" value="1"/>
</dbReference>
<dbReference type="Proteomes" id="UP001163823">
    <property type="component" value="Chromosome 10"/>
</dbReference>